<dbReference type="PANTHER" id="PTHR44051">
    <property type="entry name" value="GLUTATHIONE S-TRANSFERASE-RELATED"/>
    <property type="match status" value="1"/>
</dbReference>
<dbReference type="Proteomes" id="UP000640583">
    <property type="component" value="Unassembled WGS sequence"/>
</dbReference>
<dbReference type="RefSeq" id="WP_228848636.1">
    <property type="nucleotide sequence ID" value="NZ_JADCKQ010000005.1"/>
</dbReference>
<dbReference type="InterPro" id="IPR036282">
    <property type="entry name" value="Glutathione-S-Trfase_C_sf"/>
</dbReference>
<dbReference type="CDD" id="cd03188">
    <property type="entry name" value="GST_C_Beta"/>
    <property type="match status" value="1"/>
</dbReference>
<dbReference type="CDD" id="cd03057">
    <property type="entry name" value="GST_N_Beta"/>
    <property type="match status" value="1"/>
</dbReference>
<name>A0A8J7IXD1_9RHOB</name>
<dbReference type="SUPFAM" id="SSF52833">
    <property type="entry name" value="Thioredoxin-like"/>
    <property type="match status" value="1"/>
</dbReference>
<comment type="similarity">
    <text evidence="1">Belongs to the GST superfamily.</text>
</comment>
<evidence type="ECO:0000313" key="4">
    <source>
        <dbReference type="EMBL" id="MBI1493795.1"/>
    </source>
</evidence>
<evidence type="ECO:0000259" key="3">
    <source>
        <dbReference type="PROSITE" id="PS50405"/>
    </source>
</evidence>
<dbReference type="SUPFAM" id="SSF47616">
    <property type="entry name" value="GST C-terminal domain-like"/>
    <property type="match status" value="1"/>
</dbReference>
<dbReference type="InterPro" id="IPR004045">
    <property type="entry name" value="Glutathione_S-Trfase_N"/>
</dbReference>
<accession>A0A8J7IXD1</accession>
<dbReference type="PROSITE" id="PS50405">
    <property type="entry name" value="GST_CTER"/>
    <property type="match status" value="1"/>
</dbReference>
<dbReference type="SFLD" id="SFLDS00019">
    <property type="entry name" value="Glutathione_Transferase_(cytos"/>
    <property type="match status" value="1"/>
</dbReference>
<reference evidence="4" key="1">
    <citation type="submission" date="2020-10" db="EMBL/GenBank/DDBJ databases">
        <title>Paenihalocynthiibacter styelae gen. nov., sp. nov., isolated from stalked sea squirt Styela clava.</title>
        <authorList>
            <person name="Kim Y.-O."/>
            <person name="Yoon J.-H."/>
        </authorList>
    </citation>
    <scope>NUCLEOTIDE SEQUENCE</scope>
    <source>
        <strain evidence="4">MYP1-1</strain>
    </source>
</reference>
<dbReference type="InterPro" id="IPR010987">
    <property type="entry name" value="Glutathione-S-Trfase_C-like"/>
</dbReference>
<sequence length="208" mass="22753">MQLYFAPGTIAGASVLALLESGLQAEFLPVNFGAAEQQSESYLKINPKGRVPALITDFGVLTETGAILEYIARLAPDAGLIPDAPEAAARMHEMMYYLASTMHVSHAHKLRGHRWADQETSHQDMTAKVPETMAASCAWVEDQLVAEFVSGDRLSLADLYLFTICTWLNGDGVDITNYPKLNAHFTRMIGRDSVQTALKQGLLPEITT</sequence>
<evidence type="ECO:0000259" key="2">
    <source>
        <dbReference type="PROSITE" id="PS50404"/>
    </source>
</evidence>
<feature type="domain" description="GST N-terminal" evidence="2">
    <location>
        <begin position="1"/>
        <end position="79"/>
    </location>
</feature>
<dbReference type="SFLD" id="SFLDG01150">
    <property type="entry name" value="Main.1:_Beta-like"/>
    <property type="match status" value="1"/>
</dbReference>
<dbReference type="Gene3D" id="1.20.1050.10">
    <property type="match status" value="1"/>
</dbReference>
<dbReference type="Gene3D" id="3.40.30.10">
    <property type="entry name" value="Glutaredoxin"/>
    <property type="match status" value="1"/>
</dbReference>
<proteinExistence type="inferred from homology"/>
<dbReference type="EMBL" id="JADCKQ010000005">
    <property type="protein sequence ID" value="MBI1493795.1"/>
    <property type="molecule type" value="Genomic_DNA"/>
</dbReference>
<dbReference type="Pfam" id="PF02798">
    <property type="entry name" value="GST_N"/>
    <property type="match status" value="1"/>
</dbReference>
<dbReference type="InterPro" id="IPR004046">
    <property type="entry name" value="GST_C"/>
</dbReference>
<evidence type="ECO:0000256" key="1">
    <source>
        <dbReference type="RuleBase" id="RU003494"/>
    </source>
</evidence>
<evidence type="ECO:0000313" key="5">
    <source>
        <dbReference type="Proteomes" id="UP000640583"/>
    </source>
</evidence>
<comment type="caution">
    <text evidence="4">The sequence shown here is derived from an EMBL/GenBank/DDBJ whole genome shotgun (WGS) entry which is preliminary data.</text>
</comment>
<dbReference type="SFLD" id="SFLDG00358">
    <property type="entry name" value="Main_(cytGST)"/>
    <property type="match status" value="1"/>
</dbReference>
<organism evidence="4 5">
    <name type="scientific">Halocynthiibacter styelae</name>
    <dbReference type="NCBI Taxonomy" id="2761955"/>
    <lineage>
        <taxon>Bacteria</taxon>
        <taxon>Pseudomonadati</taxon>
        <taxon>Pseudomonadota</taxon>
        <taxon>Alphaproteobacteria</taxon>
        <taxon>Rhodobacterales</taxon>
        <taxon>Paracoccaceae</taxon>
        <taxon>Halocynthiibacter</taxon>
    </lineage>
</organism>
<gene>
    <name evidence="4" type="ORF">H1D41_09130</name>
</gene>
<dbReference type="AlphaFoldDB" id="A0A8J7IXD1"/>
<dbReference type="InterPro" id="IPR040079">
    <property type="entry name" value="Glutathione_S-Trfase"/>
</dbReference>
<feature type="domain" description="GST C-terminal" evidence="3">
    <location>
        <begin position="84"/>
        <end position="208"/>
    </location>
</feature>
<keyword evidence="5" id="KW-1185">Reference proteome</keyword>
<dbReference type="PROSITE" id="PS50404">
    <property type="entry name" value="GST_NTER"/>
    <property type="match status" value="1"/>
</dbReference>
<dbReference type="PANTHER" id="PTHR44051:SF8">
    <property type="entry name" value="GLUTATHIONE S-TRANSFERASE GSTA"/>
    <property type="match status" value="1"/>
</dbReference>
<dbReference type="Pfam" id="PF00043">
    <property type="entry name" value="GST_C"/>
    <property type="match status" value="1"/>
</dbReference>
<protein>
    <submittedName>
        <fullName evidence="4">Glutathione S-transferase family protein</fullName>
    </submittedName>
</protein>
<dbReference type="InterPro" id="IPR036249">
    <property type="entry name" value="Thioredoxin-like_sf"/>
</dbReference>